<name>C5KLQ6_PERM5</name>
<dbReference type="InParanoid" id="C5KLQ6"/>
<dbReference type="OMA" id="QNAGRME"/>
<sequence>MPFNHIILKISHGDESARFRRSFAKGCASQGVAMMSTVRSMTEICWPFLKGKELRFLYKDDEGDACVLLEGTWQDAVILASRINGEENDGGDALRPILIKIEVIVDEASTAKEERGVSTEVGASELPDSVQGRPSKKPRYGEQPLWAPPTNPSSTQGHSVTLSERVLGRQPGLSFPLPPGPSQSGPTKNENISDVLVTDAMRQHMQTPTNGDS</sequence>
<dbReference type="GeneID" id="9045434"/>
<evidence type="ECO:0008006" key="4">
    <source>
        <dbReference type="Google" id="ProtNLM"/>
    </source>
</evidence>
<feature type="compositionally biased region" description="Polar residues" evidence="1">
    <location>
        <begin position="152"/>
        <end position="162"/>
    </location>
</feature>
<dbReference type="EMBL" id="GG674124">
    <property type="protein sequence ID" value="EER14589.1"/>
    <property type="molecule type" value="Genomic_DNA"/>
</dbReference>
<evidence type="ECO:0000313" key="3">
    <source>
        <dbReference type="Proteomes" id="UP000007800"/>
    </source>
</evidence>
<reference evidence="2 3" key="1">
    <citation type="submission" date="2008-07" db="EMBL/GenBank/DDBJ databases">
        <authorList>
            <person name="El-Sayed N."/>
            <person name="Caler E."/>
            <person name="Inman J."/>
            <person name="Amedeo P."/>
            <person name="Hass B."/>
            <person name="Wortman J."/>
        </authorList>
    </citation>
    <scope>NUCLEOTIDE SEQUENCE [LARGE SCALE GENOMIC DNA]</scope>
    <source>
        <strain evidence="3">ATCC 50983 / TXsc</strain>
    </source>
</reference>
<protein>
    <recommendedName>
        <fullName evidence="4">PB1 domain-containing protein</fullName>
    </recommendedName>
</protein>
<dbReference type="RefSeq" id="XP_002782794.1">
    <property type="nucleotide sequence ID" value="XM_002782748.1"/>
</dbReference>
<feature type="region of interest" description="Disordered" evidence="1">
    <location>
        <begin position="110"/>
        <end position="213"/>
    </location>
</feature>
<evidence type="ECO:0000256" key="1">
    <source>
        <dbReference type="SAM" id="MobiDB-lite"/>
    </source>
</evidence>
<accession>C5KLQ6</accession>
<organism evidence="3">
    <name type="scientific">Perkinsus marinus (strain ATCC 50983 / TXsc)</name>
    <dbReference type="NCBI Taxonomy" id="423536"/>
    <lineage>
        <taxon>Eukaryota</taxon>
        <taxon>Sar</taxon>
        <taxon>Alveolata</taxon>
        <taxon>Perkinsozoa</taxon>
        <taxon>Perkinsea</taxon>
        <taxon>Perkinsida</taxon>
        <taxon>Perkinsidae</taxon>
        <taxon>Perkinsus</taxon>
    </lineage>
</organism>
<dbReference type="AlphaFoldDB" id="C5KLQ6"/>
<dbReference type="Proteomes" id="UP000007800">
    <property type="component" value="Unassembled WGS sequence"/>
</dbReference>
<dbReference type="OrthoDB" id="10538855at2759"/>
<proteinExistence type="predicted"/>
<evidence type="ECO:0000313" key="2">
    <source>
        <dbReference type="EMBL" id="EER14589.1"/>
    </source>
</evidence>
<keyword evidence="3" id="KW-1185">Reference proteome</keyword>
<gene>
    <name evidence="2" type="ORF">Pmar_PMAR025053</name>
</gene>
<feature type="compositionally biased region" description="Polar residues" evidence="1">
    <location>
        <begin position="204"/>
        <end position="213"/>
    </location>
</feature>